<evidence type="ECO:0000256" key="3">
    <source>
        <dbReference type="SAM" id="Phobius"/>
    </source>
</evidence>
<feature type="transmembrane region" description="Helical" evidence="3">
    <location>
        <begin position="36"/>
        <end position="57"/>
    </location>
</feature>
<dbReference type="HOGENOM" id="CLU_099528_0_0_1"/>
<feature type="compositionally biased region" description="Low complexity" evidence="2">
    <location>
        <begin position="237"/>
        <end position="257"/>
    </location>
</feature>
<feature type="region of interest" description="Disordered" evidence="2">
    <location>
        <begin position="1"/>
        <end position="32"/>
    </location>
</feature>
<evidence type="ECO:0000313" key="5">
    <source>
        <dbReference type="Proteomes" id="UP000016930"/>
    </source>
</evidence>
<keyword evidence="3" id="KW-0472">Membrane</keyword>
<feature type="region of interest" description="Disordered" evidence="2">
    <location>
        <begin position="227"/>
        <end position="257"/>
    </location>
</feature>
<organism evidence="4 5">
    <name type="scientific">Ceriporiopsis subvermispora (strain B)</name>
    <name type="common">White-rot fungus</name>
    <name type="synonym">Gelatoporia subvermispora</name>
    <dbReference type="NCBI Taxonomy" id="914234"/>
    <lineage>
        <taxon>Eukaryota</taxon>
        <taxon>Fungi</taxon>
        <taxon>Dikarya</taxon>
        <taxon>Basidiomycota</taxon>
        <taxon>Agaricomycotina</taxon>
        <taxon>Agaricomycetes</taxon>
        <taxon>Polyporales</taxon>
        <taxon>Gelatoporiaceae</taxon>
        <taxon>Gelatoporia</taxon>
    </lineage>
</organism>
<name>M2R8H5_CERS8</name>
<reference evidence="4 5" key="1">
    <citation type="journal article" date="2012" name="Proc. Natl. Acad. Sci. U.S.A.">
        <title>Comparative genomics of Ceriporiopsis subvermispora and Phanerochaete chrysosporium provide insight into selective ligninolysis.</title>
        <authorList>
            <person name="Fernandez-Fueyo E."/>
            <person name="Ruiz-Duenas F.J."/>
            <person name="Ferreira P."/>
            <person name="Floudas D."/>
            <person name="Hibbett D.S."/>
            <person name="Canessa P."/>
            <person name="Larrondo L.F."/>
            <person name="James T.Y."/>
            <person name="Seelenfreund D."/>
            <person name="Lobos S."/>
            <person name="Polanco R."/>
            <person name="Tello M."/>
            <person name="Honda Y."/>
            <person name="Watanabe T."/>
            <person name="Watanabe T."/>
            <person name="Ryu J.S."/>
            <person name="Kubicek C.P."/>
            <person name="Schmoll M."/>
            <person name="Gaskell J."/>
            <person name="Hammel K.E."/>
            <person name="St John F.J."/>
            <person name="Vanden Wymelenberg A."/>
            <person name="Sabat G."/>
            <person name="Splinter BonDurant S."/>
            <person name="Syed K."/>
            <person name="Yadav J.S."/>
            <person name="Doddapaneni H."/>
            <person name="Subramanian V."/>
            <person name="Lavin J.L."/>
            <person name="Oguiza J.A."/>
            <person name="Perez G."/>
            <person name="Pisabarro A.G."/>
            <person name="Ramirez L."/>
            <person name="Santoyo F."/>
            <person name="Master E."/>
            <person name="Coutinho P.M."/>
            <person name="Henrissat B."/>
            <person name="Lombard V."/>
            <person name="Magnuson J.K."/>
            <person name="Kuees U."/>
            <person name="Hori C."/>
            <person name="Igarashi K."/>
            <person name="Samejima M."/>
            <person name="Held B.W."/>
            <person name="Barry K.W."/>
            <person name="LaButti K.M."/>
            <person name="Lapidus A."/>
            <person name="Lindquist E.A."/>
            <person name="Lucas S.M."/>
            <person name="Riley R."/>
            <person name="Salamov A.A."/>
            <person name="Hoffmeister D."/>
            <person name="Schwenk D."/>
            <person name="Hadar Y."/>
            <person name="Yarden O."/>
            <person name="de Vries R.P."/>
            <person name="Wiebenga A."/>
            <person name="Stenlid J."/>
            <person name="Eastwood D."/>
            <person name="Grigoriev I.V."/>
            <person name="Berka R.M."/>
            <person name="Blanchette R.A."/>
            <person name="Kersten P."/>
            <person name="Martinez A.T."/>
            <person name="Vicuna R."/>
            <person name="Cullen D."/>
        </authorList>
    </citation>
    <scope>NUCLEOTIDE SEQUENCE [LARGE SCALE GENOMIC DNA]</scope>
    <source>
        <strain evidence="4 5">B</strain>
    </source>
</reference>
<protein>
    <submittedName>
        <fullName evidence="4">Uncharacterized protein</fullName>
    </submittedName>
</protein>
<feature type="coiled-coil region" evidence="1">
    <location>
        <begin position="128"/>
        <end position="187"/>
    </location>
</feature>
<keyword evidence="3" id="KW-1133">Transmembrane helix</keyword>
<dbReference type="Proteomes" id="UP000016930">
    <property type="component" value="Unassembled WGS sequence"/>
</dbReference>
<dbReference type="OrthoDB" id="3232130at2759"/>
<feature type="compositionally biased region" description="Basic and acidic residues" evidence="2">
    <location>
        <begin position="17"/>
        <end position="31"/>
    </location>
</feature>
<proteinExistence type="predicted"/>
<gene>
    <name evidence="4" type="ORF">CERSUDRAFT_91451</name>
</gene>
<dbReference type="AlphaFoldDB" id="M2R8H5"/>
<keyword evidence="5" id="KW-1185">Reference proteome</keyword>
<accession>M2R8H5</accession>
<evidence type="ECO:0000313" key="4">
    <source>
        <dbReference type="EMBL" id="EMD40715.1"/>
    </source>
</evidence>
<dbReference type="EMBL" id="KB445792">
    <property type="protein sequence ID" value="EMD40715.1"/>
    <property type="molecule type" value="Genomic_DNA"/>
</dbReference>
<evidence type="ECO:0000256" key="2">
    <source>
        <dbReference type="SAM" id="MobiDB-lite"/>
    </source>
</evidence>
<sequence length="257" mass="28588">MVQQRVDSSAPIPVVENHMDETRPAAPETRKQPSTLTHLLILSSILVPIALLPYLTVRARLTTLQRSVAEGANATTGLRRDLSHLIAAFSARRTEQDRLVSLLNETNANVGWLRRKAEQAVVDRAASEARMLKELRATRLELEKLESDAARSEQARQLIERDRLRLVQSLKSESDRIRTRLSGLEELGSSLADIAAFMHEVELQQALPPKKGDGRGIERIRQLAYKWQNAQTPEQTATDASNDNNQSSSNAGSDTGR</sequence>
<keyword evidence="3" id="KW-0812">Transmembrane</keyword>
<keyword evidence="1" id="KW-0175">Coiled coil</keyword>
<evidence type="ECO:0000256" key="1">
    <source>
        <dbReference type="SAM" id="Coils"/>
    </source>
</evidence>